<comment type="caution">
    <text evidence="2">The sequence shown here is derived from an EMBL/GenBank/DDBJ whole genome shotgun (WGS) entry which is preliminary data.</text>
</comment>
<dbReference type="PROSITE" id="PS00409">
    <property type="entry name" value="PROKAR_NTER_METHYL"/>
    <property type="match status" value="1"/>
</dbReference>
<accession>A0A837I6W1</accession>
<evidence type="ECO:0000313" key="2">
    <source>
        <dbReference type="EMBL" id="KKT36207.1"/>
    </source>
</evidence>
<keyword evidence="1" id="KW-0472">Membrane</keyword>
<keyword evidence="1" id="KW-0812">Transmembrane</keyword>
<keyword evidence="1" id="KW-1133">Transmembrane helix</keyword>
<proteinExistence type="predicted"/>
<dbReference type="Pfam" id="PF07963">
    <property type="entry name" value="N_methyl"/>
    <property type="match status" value="1"/>
</dbReference>
<dbReference type="SUPFAM" id="SSF54523">
    <property type="entry name" value="Pili subunits"/>
    <property type="match status" value="1"/>
</dbReference>
<dbReference type="InterPro" id="IPR045584">
    <property type="entry name" value="Pilin-like"/>
</dbReference>
<dbReference type="Gene3D" id="3.30.700.10">
    <property type="entry name" value="Glycoprotein, Type 4 Pilin"/>
    <property type="match status" value="1"/>
</dbReference>
<name>A0A837I6W1_9BACT</name>
<evidence type="ECO:0000313" key="3">
    <source>
        <dbReference type="Proteomes" id="UP000033815"/>
    </source>
</evidence>
<evidence type="ECO:0000256" key="1">
    <source>
        <dbReference type="SAM" id="Phobius"/>
    </source>
</evidence>
<sequence>MQEKQLTISRVSRANKEQIFAKRKSAVSCHMSKVKCFQKGFSLLELLIVIAIMAILAAVGAGFYRGFAKNVELQSSSKMIASDLRQMRAKSMAGESGYKWGVRFVKDAGGDYYITFSTDGTNSTTTATTTLSSGVTFSDPVSGYKEVIFNKITGTISTATTTSVTLEGTTATTTISTIGTIY</sequence>
<protein>
    <submittedName>
        <fullName evidence="2">Pilin assembly protein</fullName>
    </submittedName>
</protein>
<dbReference type="InterPro" id="IPR012902">
    <property type="entry name" value="N_methyl_site"/>
</dbReference>
<reference evidence="2 3" key="1">
    <citation type="journal article" date="2015" name="Nature">
        <title>rRNA introns, odd ribosomes, and small enigmatic genomes across a large radiation of phyla.</title>
        <authorList>
            <person name="Brown C.T."/>
            <person name="Hug L.A."/>
            <person name="Thomas B.C."/>
            <person name="Sharon I."/>
            <person name="Castelle C.J."/>
            <person name="Singh A."/>
            <person name="Wilkins M.J."/>
            <person name="Williams K.H."/>
            <person name="Banfield J.F."/>
        </authorList>
    </citation>
    <scope>NUCLEOTIDE SEQUENCE [LARGE SCALE GENOMIC DNA]</scope>
</reference>
<dbReference type="Proteomes" id="UP000033815">
    <property type="component" value="Unassembled WGS sequence"/>
</dbReference>
<gene>
    <name evidence="2" type="ORF">UW25_C0011G0005</name>
</gene>
<organism evidence="2 3">
    <name type="scientific">Candidatus Nomurabacteria bacterium GW2011_GWB1_44_12</name>
    <dbReference type="NCBI Taxonomy" id="1618748"/>
    <lineage>
        <taxon>Bacteria</taxon>
        <taxon>Candidatus Nomuraibacteriota</taxon>
    </lineage>
</organism>
<dbReference type="NCBIfam" id="TIGR02532">
    <property type="entry name" value="IV_pilin_GFxxxE"/>
    <property type="match status" value="1"/>
</dbReference>
<dbReference type="EMBL" id="LCHP01000011">
    <property type="protein sequence ID" value="KKT36207.1"/>
    <property type="molecule type" value="Genomic_DNA"/>
</dbReference>
<dbReference type="AlphaFoldDB" id="A0A837I6W1"/>
<feature type="transmembrane region" description="Helical" evidence="1">
    <location>
        <begin position="41"/>
        <end position="64"/>
    </location>
</feature>